<evidence type="ECO:0000313" key="3">
    <source>
        <dbReference type="RefSeq" id="XP_025408865.1"/>
    </source>
</evidence>
<proteinExistence type="predicted"/>
<sequence>MGPLKMSALVFVGTLVILSLNTPVIRSSEPTYSEGPPTRHPFPIKPSNILAFLPTEAKSHFFGFKPLLEALVNRGHNVTLVSPFSLDRAKLPYRYVKVEKTLKGI</sequence>
<evidence type="ECO:0000313" key="2">
    <source>
        <dbReference type="Proteomes" id="UP000694846"/>
    </source>
</evidence>
<dbReference type="Proteomes" id="UP000694846">
    <property type="component" value="Unplaced"/>
</dbReference>
<dbReference type="AlphaFoldDB" id="A0A8B8FET5"/>
<protein>
    <submittedName>
        <fullName evidence="3">Uncharacterized protein LOC112682472</fullName>
    </submittedName>
</protein>
<dbReference type="OrthoDB" id="5835829at2759"/>
<keyword evidence="1" id="KW-0732">Signal</keyword>
<dbReference type="RefSeq" id="XP_025408865.1">
    <property type="nucleotide sequence ID" value="XM_025553080.1"/>
</dbReference>
<dbReference type="GeneID" id="112682472"/>
<accession>A0A8B8FET5</accession>
<name>A0A8B8FET5_9HEMI</name>
<organism evidence="2 3">
    <name type="scientific">Sipha flava</name>
    <name type="common">yellow sugarcane aphid</name>
    <dbReference type="NCBI Taxonomy" id="143950"/>
    <lineage>
        <taxon>Eukaryota</taxon>
        <taxon>Metazoa</taxon>
        <taxon>Ecdysozoa</taxon>
        <taxon>Arthropoda</taxon>
        <taxon>Hexapoda</taxon>
        <taxon>Insecta</taxon>
        <taxon>Pterygota</taxon>
        <taxon>Neoptera</taxon>
        <taxon>Paraneoptera</taxon>
        <taxon>Hemiptera</taxon>
        <taxon>Sternorrhyncha</taxon>
        <taxon>Aphidomorpha</taxon>
        <taxon>Aphidoidea</taxon>
        <taxon>Aphididae</taxon>
        <taxon>Sipha</taxon>
    </lineage>
</organism>
<reference evidence="3" key="1">
    <citation type="submission" date="2025-08" db="UniProtKB">
        <authorList>
            <consortium name="RefSeq"/>
        </authorList>
    </citation>
    <scope>IDENTIFICATION</scope>
    <source>
        <tissue evidence="3">Whole body</tissue>
    </source>
</reference>
<feature type="chain" id="PRO_5034365037" evidence="1">
    <location>
        <begin position="28"/>
        <end position="105"/>
    </location>
</feature>
<keyword evidence="2" id="KW-1185">Reference proteome</keyword>
<evidence type="ECO:0000256" key="1">
    <source>
        <dbReference type="SAM" id="SignalP"/>
    </source>
</evidence>
<feature type="signal peptide" evidence="1">
    <location>
        <begin position="1"/>
        <end position="27"/>
    </location>
</feature>
<dbReference type="SUPFAM" id="SSF53756">
    <property type="entry name" value="UDP-Glycosyltransferase/glycogen phosphorylase"/>
    <property type="match status" value="1"/>
</dbReference>
<gene>
    <name evidence="3" type="primary">LOC112682472</name>
</gene>